<evidence type="ECO:0000313" key="9">
    <source>
        <dbReference type="Proteomes" id="UP000675163"/>
    </source>
</evidence>
<feature type="transmembrane region" description="Helical" evidence="6">
    <location>
        <begin position="152"/>
        <end position="181"/>
    </location>
</feature>
<evidence type="ECO:0000256" key="5">
    <source>
        <dbReference type="ARBA" id="ARBA00023136"/>
    </source>
</evidence>
<evidence type="ECO:0000256" key="2">
    <source>
        <dbReference type="ARBA" id="ARBA00022475"/>
    </source>
</evidence>
<feature type="transmembrane region" description="Helical" evidence="6">
    <location>
        <begin position="459"/>
        <end position="481"/>
    </location>
</feature>
<evidence type="ECO:0000256" key="4">
    <source>
        <dbReference type="ARBA" id="ARBA00022989"/>
    </source>
</evidence>
<organism evidence="8 9">
    <name type="scientific">Leucobacter exalbidus</name>
    <dbReference type="NCBI Taxonomy" id="662960"/>
    <lineage>
        <taxon>Bacteria</taxon>
        <taxon>Bacillati</taxon>
        <taxon>Actinomycetota</taxon>
        <taxon>Actinomycetes</taxon>
        <taxon>Micrococcales</taxon>
        <taxon>Microbacteriaceae</taxon>
        <taxon>Leucobacter</taxon>
    </lineage>
</organism>
<keyword evidence="2" id="KW-1003">Cell membrane</keyword>
<feature type="transmembrane region" description="Helical" evidence="6">
    <location>
        <begin position="230"/>
        <end position="250"/>
    </location>
</feature>
<feature type="transmembrane region" description="Helical" evidence="6">
    <location>
        <begin position="413"/>
        <end position="431"/>
    </location>
</feature>
<dbReference type="AlphaFoldDB" id="A0A940SZT3"/>
<keyword evidence="9" id="KW-1185">Reference proteome</keyword>
<evidence type="ECO:0000259" key="7">
    <source>
        <dbReference type="Pfam" id="PF03553"/>
    </source>
</evidence>
<protein>
    <submittedName>
        <fullName evidence="8">Na+/H+ antiporter NhaC</fullName>
    </submittedName>
</protein>
<feature type="transmembrane region" description="Helical" evidence="6">
    <location>
        <begin position="306"/>
        <end position="327"/>
    </location>
</feature>
<evidence type="ECO:0000313" key="8">
    <source>
        <dbReference type="EMBL" id="MBP1325215.1"/>
    </source>
</evidence>
<feature type="transmembrane region" description="Helical" evidence="6">
    <location>
        <begin position="102"/>
        <end position="123"/>
    </location>
</feature>
<feature type="transmembrane region" description="Helical" evidence="6">
    <location>
        <begin position="63"/>
        <end position="90"/>
    </location>
</feature>
<feature type="transmembrane region" description="Helical" evidence="6">
    <location>
        <begin position="283"/>
        <end position="300"/>
    </location>
</feature>
<reference evidence="8" key="1">
    <citation type="submission" date="2021-02" db="EMBL/GenBank/DDBJ databases">
        <title>Sequencing the genomes of 1000 actinobacteria strains.</title>
        <authorList>
            <person name="Klenk H.-P."/>
        </authorList>
    </citation>
    <scope>NUCLEOTIDE SEQUENCE</scope>
    <source>
        <strain evidence="8">DSM 22850</strain>
    </source>
</reference>
<feature type="transmembrane region" description="Helical" evidence="6">
    <location>
        <begin position="23"/>
        <end position="43"/>
    </location>
</feature>
<dbReference type="Pfam" id="PF03553">
    <property type="entry name" value="Na_H_antiporter"/>
    <property type="match status" value="1"/>
</dbReference>
<dbReference type="Proteomes" id="UP000675163">
    <property type="component" value="Unassembled WGS sequence"/>
</dbReference>
<sequence>MQTTTKPIIARGAPLPWHRPMNLFRIVIAIAGIVLAIVVSPAVRAAAGAGGSDPAALWGLMPIALYAVLAISGMSILVSTLVALAAALLLNLPTLSQAGDMLVGSLTNQVTIIGFIIALGAGVGGVLRETGVAQVIVGGVLRLVGHRGPRTVALGIMLACLVLVASLGTLAGALAIAAPLLIPVAARLGYTRIATATLMFVGGCAGLALAPFAGSNVAIMQAANVGYGQYVLYGAGPLAALTLAVGLVWVPIVQKRSARAGNFYSAEEAADTSAPITSSSRRATVVFAGLLVVLVAVAIVTGVGLIFPLMALPLLAIATGIGAKLPLKRWFAAMGRGMWSMAGVFAMFWLLAVLFLIIDRLQPFDTVLTLLGPQLQSSSPFLFTLIVALIGWVGVPGATAAQVVLIDKVFGPLAGEMGVSAGSWVIVLLFASKADTYGPFPNPNMVSTMGLARSKNLRMMLLTGWMLLVPATLMYALMLFLETR</sequence>
<name>A0A940SZT3_9MICO</name>
<feature type="transmembrane region" description="Helical" evidence="6">
    <location>
        <begin position="339"/>
        <end position="361"/>
    </location>
</feature>
<dbReference type="GO" id="GO:0005886">
    <property type="term" value="C:plasma membrane"/>
    <property type="evidence" value="ECO:0007669"/>
    <property type="project" value="UniProtKB-SubCell"/>
</dbReference>
<comment type="caution">
    <text evidence="8">The sequence shown here is derived from an EMBL/GenBank/DDBJ whole genome shotgun (WGS) entry which is preliminary data.</text>
</comment>
<comment type="subcellular location">
    <subcellularLocation>
        <location evidence="1">Cell membrane</location>
        <topology evidence="1">Multi-pass membrane protein</topology>
    </subcellularLocation>
</comment>
<feature type="domain" description="Na+/H+ antiporter NhaC-like C-terminal" evidence="7">
    <location>
        <begin position="71"/>
        <end position="226"/>
    </location>
</feature>
<keyword evidence="3 6" id="KW-0812">Transmembrane</keyword>
<dbReference type="EMBL" id="JAFIDA010000001">
    <property type="protein sequence ID" value="MBP1325215.1"/>
    <property type="molecule type" value="Genomic_DNA"/>
</dbReference>
<gene>
    <name evidence="8" type="ORF">JOF28_000447</name>
</gene>
<dbReference type="RefSeq" id="WP_209704274.1">
    <property type="nucleotide sequence ID" value="NZ_JAFIDA010000001.1"/>
</dbReference>
<evidence type="ECO:0000256" key="1">
    <source>
        <dbReference type="ARBA" id="ARBA00004651"/>
    </source>
</evidence>
<evidence type="ECO:0000256" key="6">
    <source>
        <dbReference type="SAM" id="Phobius"/>
    </source>
</evidence>
<keyword evidence="5 6" id="KW-0472">Membrane</keyword>
<feature type="transmembrane region" description="Helical" evidence="6">
    <location>
        <begin position="193"/>
        <end position="210"/>
    </location>
</feature>
<feature type="transmembrane region" description="Helical" evidence="6">
    <location>
        <begin position="381"/>
        <end position="406"/>
    </location>
</feature>
<accession>A0A940SZT3</accession>
<dbReference type="InterPro" id="IPR018461">
    <property type="entry name" value="Na/H_Antiport_NhaC-like_C"/>
</dbReference>
<keyword evidence="4 6" id="KW-1133">Transmembrane helix</keyword>
<evidence type="ECO:0000256" key="3">
    <source>
        <dbReference type="ARBA" id="ARBA00022692"/>
    </source>
</evidence>
<proteinExistence type="predicted"/>